<dbReference type="Pfam" id="PF04264">
    <property type="entry name" value="YceI"/>
    <property type="match status" value="1"/>
</dbReference>
<reference evidence="3 4" key="1">
    <citation type="submission" date="2018-05" db="EMBL/GenBank/DDBJ databases">
        <title>Mucilaginibacter hurinus sp. nov., isolated from briquette warehouse soil.</title>
        <authorList>
            <person name="Choi L."/>
        </authorList>
    </citation>
    <scope>NUCLEOTIDE SEQUENCE [LARGE SCALE GENOMIC DNA]</scope>
    <source>
        <strain evidence="3 4">ZR32</strain>
    </source>
</reference>
<protein>
    <submittedName>
        <fullName evidence="3">Polyisoprenoid-binding protein</fullName>
    </submittedName>
</protein>
<dbReference type="InterPro" id="IPR007372">
    <property type="entry name" value="Lipid/polyisoprenoid-bd_YceI"/>
</dbReference>
<dbReference type="EMBL" id="QGDC01000008">
    <property type="protein sequence ID" value="RCH54129.1"/>
    <property type="molecule type" value="Genomic_DNA"/>
</dbReference>
<dbReference type="InterPro" id="IPR036761">
    <property type="entry name" value="TTHA0802/YceI-like_sf"/>
</dbReference>
<proteinExistence type="predicted"/>
<evidence type="ECO:0000313" key="3">
    <source>
        <dbReference type="EMBL" id="RCH54129.1"/>
    </source>
</evidence>
<dbReference type="OrthoDB" id="9811006at2"/>
<evidence type="ECO:0000256" key="1">
    <source>
        <dbReference type="SAM" id="SignalP"/>
    </source>
</evidence>
<evidence type="ECO:0000313" key="4">
    <source>
        <dbReference type="Proteomes" id="UP000253209"/>
    </source>
</evidence>
<dbReference type="RefSeq" id="WP_114006054.1">
    <property type="nucleotide sequence ID" value="NZ_QGDC01000008.1"/>
</dbReference>
<dbReference type="PANTHER" id="PTHR34406">
    <property type="entry name" value="PROTEIN YCEI"/>
    <property type="match status" value="1"/>
</dbReference>
<dbReference type="SUPFAM" id="SSF101874">
    <property type="entry name" value="YceI-like"/>
    <property type="match status" value="1"/>
</dbReference>
<keyword evidence="4" id="KW-1185">Reference proteome</keyword>
<sequence>MKKMFIVLAAILMQTVAYAQTWNLDKAHANLKFTVTHLMISDVDGRFKDFDATITSSKPDFSDAKFEMTANVASIDTDNEKRDKHLRSPDFFDAEKYPTLSFTSTSLTPAGTNKFKLKGNLTMHGVTKPVTLDLVLRGTKVHPFTKGDMAAFQLSGTISRKEFNISGSPEAVVGDEVVIKANGEFAKAK</sequence>
<dbReference type="Proteomes" id="UP000253209">
    <property type="component" value="Unassembled WGS sequence"/>
</dbReference>
<keyword evidence="1" id="KW-0732">Signal</keyword>
<organism evidence="3 4">
    <name type="scientific">Mucilaginibacter hurinus</name>
    <dbReference type="NCBI Taxonomy" id="2201324"/>
    <lineage>
        <taxon>Bacteria</taxon>
        <taxon>Pseudomonadati</taxon>
        <taxon>Bacteroidota</taxon>
        <taxon>Sphingobacteriia</taxon>
        <taxon>Sphingobacteriales</taxon>
        <taxon>Sphingobacteriaceae</taxon>
        <taxon>Mucilaginibacter</taxon>
    </lineage>
</organism>
<gene>
    <name evidence="3" type="ORF">DJ568_14710</name>
</gene>
<feature type="chain" id="PRO_5016826524" evidence="1">
    <location>
        <begin position="20"/>
        <end position="189"/>
    </location>
</feature>
<dbReference type="AlphaFoldDB" id="A0A367GKZ3"/>
<accession>A0A367GKZ3</accession>
<feature type="domain" description="Lipid/polyisoprenoid-binding YceI-like" evidence="2">
    <location>
        <begin position="21"/>
        <end position="186"/>
    </location>
</feature>
<dbReference type="Gene3D" id="2.40.128.110">
    <property type="entry name" value="Lipid/polyisoprenoid-binding, YceI-like"/>
    <property type="match status" value="1"/>
</dbReference>
<dbReference type="SMART" id="SM00867">
    <property type="entry name" value="YceI"/>
    <property type="match status" value="1"/>
</dbReference>
<dbReference type="PANTHER" id="PTHR34406:SF1">
    <property type="entry name" value="PROTEIN YCEI"/>
    <property type="match status" value="1"/>
</dbReference>
<feature type="signal peptide" evidence="1">
    <location>
        <begin position="1"/>
        <end position="19"/>
    </location>
</feature>
<evidence type="ECO:0000259" key="2">
    <source>
        <dbReference type="SMART" id="SM00867"/>
    </source>
</evidence>
<name>A0A367GKZ3_9SPHI</name>
<comment type="caution">
    <text evidence="3">The sequence shown here is derived from an EMBL/GenBank/DDBJ whole genome shotgun (WGS) entry which is preliminary data.</text>
</comment>